<dbReference type="Proteomes" id="UP000645517">
    <property type="component" value="Unassembled WGS sequence"/>
</dbReference>
<feature type="region of interest" description="Disordered" evidence="3">
    <location>
        <begin position="1"/>
        <end position="21"/>
    </location>
</feature>
<dbReference type="Gene3D" id="1.20.58.480">
    <property type="match status" value="1"/>
</dbReference>
<dbReference type="InterPro" id="IPR037217">
    <property type="entry name" value="Trp/Indoleamine_2_3_dOase-like"/>
</dbReference>
<evidence type="ECO:0000256" key="2">
    <source>
        <dbReference type="ARBA" id="ARBA00023004"/>
    </source>
</evidence>
<dbReference type="InterPro" id="IPR000898">
    <property type="entry name" value="Indolamine_dOase"/>
</dbReference>
<evidence type="ECO:0000256" key="1">
    <source>
        <dbReference type="ARBA" id="ARBA00022723"/>
    </source>
</evidence>
<dbReference type="RefSeq" id="WP_189055766.1">
    <property type="nucleotide sequence ID" value="NZ_BMOR01000005.1"/>
</dbReference>
<reference evidence="5" key="1">
    <citation type="journal article" date="2019" name="Int. J. Syst. Evol. Microbiol.">
        <title>The Global Catalogue of Microorganisms (GCM) 10K type strain sequencing project: providing services to taxonomists for standard genome sequencing and annotation.</title>
        <authorList>
            <consortium name="The Broad Institute Genomics Platform"/>
            <consortium name="The Broad Institute Genome Sequencing Center for Infectious Disease"/>
            <person name="Wu L."/>
            <person name="Ma J."/>
        </authorList>
    </citation>
    <scope>NUCLEOTIDE SEQUENCE [LARGE SCALE GENOMIC DNA]</scope>
    <source>
        <strain evidence="5">JCM 16918</strain>
    </source>
</reference>
<evidence type="ECO:0000313" key="5">
    <source>
        <dbReference type="Proteomes" id="UP000645517"/>
    </source>
</evidence>
<evidence type="ECO:0000313" key="4">
    <source>
        <dbReference type="EMBL" id="GGN35833.1"/>
    </source>
</evidence>
<dbReference type="PANTHER" id="PTHR28657:SF5">
    <property type="entry name" value="INDOLEAMINE 2,3-DIOXYGENASE"/>
    <property type="match status" value="1"/>
</dbReference>
<gene>
    <name evidence="4" type="ORF">GCM10010842_16080</name>
</gene>
<protein>
    <submittedName>
        <fullName evidence="4">Uncharacterized protein</fullName>
    </submittedName>
</protein>
<dbReference type="EMBL" id="BMOR01000005">
    <property type="protein sequence ID" value="GGN35833.1"/>
    <property type="molecule type" value="Genomic_DNA"/>
</dbReference>
<keyword evidence="5" id="KW-1185">Reference proteome</keyword>
<name>A0ABQ2J3I0_9DEIO</name>
<sequence>MPRHRESPGGPHTGRGINGTCSGRQQVECVPYDPAHAWQSGEAGEQLDLWIQTFVLAEARGQVVLVAGLDAVQAAHERDRAALAGVLEPLHHAIRAVAREINVFTRFHVIRTDLWRVLTQPTFGWGLTERGTLLEGASGLQLGATQFADLTLGVPFSGPLGAALLASRAYLPPGQRALLSAWDAHHGDVRAAVQVWGDSRARDLYSACVQDMERWRVSHRERGAAYLRGDGRSHVMASTGTQFEAGVPHDQAFRDLMTTRVDDTRSRRLDPDGA</sequence>
<dbReference type="PANTHER" id="PTHR28657">
    <property type="entry name" value="INDOLEAMINE 2,3-DIOXYGENASE"/>
    <property type="match status" value="1"/>
</dbReference>
<keyword evidence="1" id="KW-0479">Metal-binding</keyword>
<evidence type="ECO:0000256" key="3">
    <source>
        <dbReference type="SAM" id="MobiDB-lite"/>
    </source>
</evidence>
<organism evidence="4 5">
    <name type="scientific">Deinococcus daejeonensis</name>
    <dbReference type="NCBI Taxonomy" id="1007098"/>
    <lineage>
        <taxon>Bacteria</taxon>
        <taxon>Thermotogati</taxon>
        <taxon>Deinococcota</taxon>
        <taxon>Deinococci</taxon>
        <taxon>Deinococcales</taxon>
        <taxon>Deinococcaceae</taxon>
        <taxon>Deinococcus</taxon>
    </lineage>
</organism>
<accession>A0ABQ2J3I0</accession>
<proteinExistence type="predicted"/>
<keyword evidence="2" id="KW-0408">Iron</keyword>
<dbReference type="SUPFAM" id="SSF140959">
    <property type="entry name" value="Indolic compounds 2,3-dioxygenase-like"/>
    <property type="match status" value="1"/>
</dbReference>
<comment type="caution">
    <text evidence="4">The sequence shown here is derived from an EMBL/GenBank/DDBJ whole genome shotgun (WGS) entry which is preliminary data.</text>
</comment>